<protein>
    <submittedName>
        <fullName evidence="1">Uncharacterized protein</fullName>
    </submittedName>
</protein>
<dbReference type="AlphaFoldDB" id="A0AAJ0DJB7"/>
<dbReference type="Proteomes" id="UP001271007">
    <property type="component" value="Unassembled WGS sequence"/>
</dbReference>
<dbReference type="EMBL" id="JAWDJX010000010">
    <property type="protein sequence ID" value="KAK3055046.1"/>
    <property type="molecule type" value="Genomic_DNA"/>
</dbReference>
<gene>
    <name evidence="1" type="ORF">LTR09_004206</name>
</gene>
<reference evidence="1" key="1">
    <citation type="submission" date="2023-04" db="EMBL/GenBank/DDBJ databases">
        <title>Black Yeasts Isolated from many extreme environments.</title>
        <authorList>
            <person name="Coleine C."/>
            <person name="Stajich J.E."/>
            <person name="Selbmann L."/>
        </authorList>
    </citation>
    <scope>NUCLEOTIDE SEQUENCE</scope>
    <source>
        <strain evidence="1">CCFEE 5312</strain>
    </source>
</reference>
<evidence type="ECO:0000313" key="2">
    <source>
        <dbReference type="Proteomes" id="UP001271007"/>
    </source>
</evidence>
<accession>A0AAJ0DJB7</accession>
<evidence type="ECO:0000313" key="1">
    <source>
        <dbReference type="EMBL" id="KAK3055046.1"/>
    </source>
</evidence>
<keyword evidence="2" id="KW-1185">Reference proteome</keyword>
<comment type="caution">
    <text evidence="1">The sequence shown here is derived from an EMBL/GenBank/DDBJ whole genome shotgun (WGS) entry which is preliminary data.</text>
</comment>
<proteinExistence type="predicted"/>
<sequence>MLLDKDMIYTLRARQNHIQHLELGPILGTTSRELHQLLSADWLVDLQSLVVNTTLSGVHELAFHADVIHSHKSMANLHIRPMQYFDGFGPPPDRYQQTHSIEDTLRPTECSVLHPLSEPFYRLATYDSSPPITLGHLELSFVILENATPVALKMIDFMTLKHLTILICYLEGTMLHRLSEYFEEMEATASSRPQLRSLRYHGDRGYG</sequence>
<name>A0AAJ0DJB7_9PEZI</name>
<organism evidence="1 2">
    <name type="scientific">Extremus antarcticus</name>
    <dbReference type="NCBI Taxonomy" id="702011"/>
    <lineage>
        <taxon>Eukaryota</taxon>
        <taxon>Fungi</taxon>
        <taxon>Dikarya</taxon>
        <taxon>Ascomycota</taxon>
        <taxon>Pezizomycotina</taxon>
        <taxon>Dothideomycetes</taxon>
        <taxon>Dothideomycetidae</taxon>
        <taxon>Mycosphaerellales</taxon>
        <taxon>Extremaceae</taxon>
        <taxon>Extremus</taxon>
    </lineage>
</organism>